<dbReference type="Proteomes" id="UP000541444">
    <property type="component" value="Unassembled WGS sequence"/>
</dbReference>
<feature type="region of interest" description="Disordered" evidence="1">
    <location>
        <begin position="434"/>
        <end position="505"/>
    </location>
</feature>
<dbReference type="EMBL" id="JACGCM010001644">
    <property type="protein sequence ID" value="KAF6152246.1"/>
    <property type="molecule type" value="Genomic_DNA"/>
</dbReference>
<dbReference type="SUPFAM" id="SSF52047">
    <property type="entry name" value="RNI-like"/>
    <property type="match status" value="1"/>
</dbReference>
<protein>
    <submittedName>
        <fullName evidence="2">Uncharacterized protein</fullName>
    </submittedName>
</protein>
<organism evidence="2 3">
    <name type="scientific">Kingdonia uniflora</name>
    <dbReference type="NCBI Taxonomy" id="39325"/>
    <lineage>
        <taxon>Eukaryota</taxon>
        <taxon>Viridiplantae</taxon>
        <taxon>Streptophyta</taxon>
        <taxon>Embryophyta</taxon>
        <taxon>Tracheophyta</taxon>
        <taxon>Spermatophyta</taxon>
        <taxon>Magnoliopsida</taxon>
        <taxon>Ranunculales</taxon>
        <taxon>Circaeasteraceae</taxon>
        <taxon>Kingdonia</taxon>
    </lineage>
</organism>
<evidence type="ECO:0000256" key="1">
    <source>
        <dbReference type="SAM" id="MobiDB-lite"/>
    </source>
</evidence>
<accession>A0A7J7MBI2</accession>
<dbReference type="InterPro" id="IPR032675">
    <property type="entry name" value="LRR_dom_sf"/>
</dbReference>
<keyword evidence="3" id="KW-1185">Reference proteome</keyword>
<comment type="caution">
    <text evidence="2">The sequence shown here is derived from an EMBL/GenBank/DDBJ whole genome shotgun (WGS) entry which is preliminary data.</text>
</comment>
<name>A0A7J7MBI2_9MAGN</name>
<dbReference type="Gene3D" id="3.80.10.10">
    <property type="entry name" value="Ribonuclease Inhibitor"/>
    <property type="match status" value="2"/>
</dbReference>
<gene>
    <name evidence="2" type="ORF">GIB67_005900</name>
</gene>
<sequence length="634" mass="72595">MEVLPRFTKMESLQYLLLQELDSMSPKGLFNGLEASSTTVAYPNLKELTIIGMKHWEEWVMETSSEDVVVMPLLRDLHIYDCPVLKSVPHQILSQSVRILFIINCPKLTISWLPPLLEELILDGDAGSYSKSLPFNDNTSLKFICIQNSPHSTLPQGLSQLKALQTLKVVDCNSLTCIPNELQHLTSLRELVISRCSILGPRCEKDVGKDWSIVSHIPSIYMNNQFQTIDSRYCEVKDLSRTYSKRCWRFDIRLLMELSYEPEEINVFTHSFDMRDMVINYGGYWGDMGDVMEWEHMDYKEGNEVLIANVDDEKINFKNLVKDVINKINFDTKGANIVPERAHIELMCLCGGAPHIIHNDKELRDMRVKGDEVQIRTNNFYVKVLPVVSEKIEKPIGSSKEKMPMLENDYMIILDDDVDIDSFQLLRKTKAKPKAKTISDLIENPDDDPIRVQIPKPNPKTKNPAKRKKNSEKTKPKSTATQSKKLKPSTLPEEELDELPPTYDNDKELLYDFDEEYMNEVGVNLFDDMEDEVGDGSEDGGDDGVGDIQFEKNVQLDVDNLIPEEGYYSTHSSQDGDDLPTTKELAKGEEFDGVDGYTDNIFDEEENELFQNLPDVQYKELLVGMQWPTIYDAR</sequence>
<dbReference type="PANTHER" id="PTHR36766">
    <property type="entry name" value="PLANT BROAD-SPECTRUM MILDEW RESISTANCE PROTEIN RPW8"/>
    <property type="match status" value="1"/>
</dbReference>
<dbReference type="PANTHER" id="PTHR36766:SF30">
    <property type="entry name" value="TIR-NBS TYPE DISEASE RESISTANCE PROTEIN-RELATED"/>
    <property type="match status" value="1"/>
</dbReference>
<evidence type="ECO:0000313" key="3">
    <source>
        <dbReference type="Proteomes" id="UP000541444"/>
    </source>
</evidence>
<evidence type="ECO:0000313" key="2">
    <source>
        <dbReference type="EMBL" id="KAF6152246.1"/>
    </source>
</evidence>
<proteinExistence type="predicted"/>
<reference evidence="2 3" key="1">
    <citation type="journal article" date="2020" name="IScience">
        <title>Genome Sequencing of the Endangered Kingdonia uniflora (Circaeasteraceae, Ranunculales) Reveals Potential Mechanisms of Evolutionary Specialization.</title>
        <authorList>
            <person name="Sun Y."/>
            <person name="Deng T."/>
            <person name="Zhang A."/>
            <person name="Moore M.J."/>
            <person name="Landis J.B."/>
            <person name="Lin N."/>
            <person name="Zhang H."/>
            <person name="Zhang X."/>
            <person name="Huang J."/>
            <person name="Zhang X."/>
            <person name="Sun H."/>
            <person name="Wang H."/>
        </authorList>
    </citation>
    <scope>NUCLEOTIDE SEQUENCE [LARGE SCALE GENOMIC DNA]</scope>
    <source>
        <strain evidence="2">TB1705</strain>
        <tissue evidence="2">Leaf</tissue>
    </source>
</reference>
<dbReference type="OrthoDB" id="2018467at2759"/>
<dbReference type="AlphaFoldDB" id="A0A7J7MBI2"/>